<dbReference type="PANTHER" id="PTHR33164">
    <property type="entry name" value="TRANSCRIPTIONAL REGULATOR, MARR FAMILY"/>
    <property type="match status" value="1"/>
</dbReference>
<organism evidence="3 4">
    <name type="scientific">Phytoactinopolyspora mesophila</name>
    <dbReference type="NCBI Taxonomy" id="2650750"/>
    <lineage>
        <taxon>Bacteria</taxon>
        <taxon>Bacillati</taxon>
        <taxon>Actinomycetota</taxon>
        <taxon>Actinomycetes</taxon>
        <taxon>Jiangellales</taxon>
        <taxon>Jiangellaceae</taxon>
        <taxon>Phytoactinopolyspora</taxon>
    </lineage>
</organism>
<dbReference type="InterPro" id="IPR036388">
    <property type="entry name" value="WH-like_DNA-bd_sf"/>
</dbReference>
<evidence type="ECO:0000313" key="3">
    <source>
        <dbReference type="EMBL" id="NDL58968.1"/>
    </source>
</evidence>
<dbReference type="PROSITE" id="PS50995">
    <property type="entry name" value="HTH_MARR_2"/>
    <property type="match status" value="1"/>
</dbReference>
<evidence type="ECO:0000256" key="1">
    <source>
        <dbReference type="SAM" id="MobiDB-lite"/>
    </source>
</evidence>
<dbReference type="SUPFAM" id="SSF46785">
    <property type="entry name" value="Winged helix' DNA-binding domain"/>
    <property type="match status" value="1"/>
</dbReference>
<dbReference type="PANTHER" id="PTHR33164:SF99">
    <property type="entry name" value="MARR FAMILY REGULATORY PROTEIN"/>
    <property type="match status" value="1"/>
</dbReference>
<dbReference type="Gene3D" id="1.10.10.10">
    <property type="entry name" value="Winged helix-like DNA-binding domain superfamily/Winged helix DNA-binding domain"/>
    <property type="match status" value="1"/>
</dbReference>
<dbReference type="InterPro" id="IPR000835">
    <property type="entry name" value="HTH_MarR-typ"/>
</dbReference>
<protein>
    <submittedName>
        <fullName evidence="3">MarR family transcriptional regulator</fullName>
    </submittedName>
</protein>
<accession>A0A7K3M978</accession>
<dbReference type="InterPro" id="IPR036390">
    <property type="entry name" value="WH_DNA-bd_sf"/>
</dbReference>
<evidence type="ECO:0000259" key="2">
    <source>
        <dbReference type="PROSITE" id="PS50995"/>
    </source>
</evidence>
<reference evidence="3 4" key="1">
    <citation type="submission" date="2019-11" db="EMBL/GenBank/DDBJ databases">
        <authorList>
            <person name="Li X.-J."/>
            <person name="Feng X.-M."/>
        </authorList>
    </citation>
    <scope>NUCLEOTIDE SEQUENCE [LARGE SCALE GENOMIC DNA]</scope>
    <source>
        <strain evidence="3 4">XMNu-373</strain>
    </source>
</reference>
<keyword evidence="4" id="KW-1185">Reference proteome</keyword>
<dbReference type="GO" id="GO:0003700">
    <property type="term" value="F:DNA-binding transcription factor activity"/>
    <property type="evidence" value="ECO:0007669"/>
    <property type="project" value="InterPro"/>
</dbReference>
<dbReference type="AlphaFoldDB" id="A0A7K3M978"/>
<dbReference type="Proteomes" id="UP000460435">
    <property type="component" value="Unassembled WGS sequence"/>
</dbReference>
<dbReference type="PRINTS" id="PR00598">
    <property type="entry name" value="HTHMARR"/>
</dbReference>
<name>A0A7K3M978_9ACTN</name>
<feature type="region of interest" description="Disordered" evidence="1">
    <location>
        <begin position="132"/>
        <end position="152"/>
    </location>
</feature>
<dbReference type="GO" id="GO:0006950">
    <property type="term" value="P:response to stress"/>
    <property type="evidence" value="ECO:0007669"/>
    <property type="project" value="TreeGrafter"/>
</dbReference>
<dbReference type="InterPro" id="IPR039422">
    <property type="entry name" value="MarR/SlyA-like"/>
</dbReference>
<proteinExistence type="predicted"/>
<gene>
    <name evidence="3" type="ORF">F7O44_18020</name>
</gene>
<feature type="domain" description="HTH marR-type" evidence="2">
    <location>
        <begin position="1"/>
        <end position="127"/>
    </location>
</feature>
<comment type="caution">
    <text evidence="3">The sequence shown here is derived from an EMBL/GenBank/DDBJ whole genome shotgun (WGS) entry which is preliminary data.</text>
</comment>
<dbReference type="SMART" id="SM00347">
    <property type="entry name" value="HTH_MARR"/>
    <property type="match status" value="1"/>
</dbReference>
<sequence length="152" mass="17075">MQAKLNAQLNRQLQTDSQLSLSDFAVLVLLTDVPEGQLRASQLAHGLHWEKSRVSHHVTRMERRGLVKRVECPEDGRSAFVVITECGRRAIEAAAPLHVETVRRLFIDDLTPEQLKTLEAIATQVLARLDAEEDAERAVRGTPHSPSRQLRT</sequence>
<dbReference type="Pfam" id="PF12802">
    <property type="entry name" value="MarR_2"/>
    <property type="match status" value="1"/>
</dbReference>
<dbReference type="EMBL" id="WLZY01000006">
    <property type="protein sequence ID" value="NDL58968.1"/>
    <property type="molecule type" value="Genomic_DNA"/>
</dbReference>
<evidence type="ECO:0000313" key="4">
    <source>
        <dbReference type="Proteomes" id="UP000460435"/>
    </source>
</evidence>